<dbReference type="EMBL" id="BLLF01003935">
    <property type="protein sequence ID" value="GFH28568.1"/>
    <property type="molecule type" value="Genomic_DNA"/>
</dbReference>
<dbReference type="AlphaFoldDB" id="A0A6A0A7R7"/>
<comment type="caution">
    <text evidence="2">The sequence shown here is derived from an EMBL/GenBank/DDBJ whole genome shotgun (WGS) entry which is preliminary data.</text>
</comment>
<feature type="non-terminal residue" evidence="2">
    <location>
        <position position="1"/>
    </location>
</feature>
<feature type="non-terminal residue" evidence="2">
    <location>
        <position position="80"/>
    </location>
</feature>
<sequence>MCVPMAAAPNSEADRKMIVSITGATGLVGSRLVSKLASQGHQVRVLTRDVQAAKGKLPFPGLRFFSQAQWAAAIAGSTGV</sequence>
<dbReference type="InterPro" id="IPR036291">
    <property type="entry name" value="NAD(P)-bd_dom_sf"/>
</dbReference>
<keyword evidence="3" id="KW-1185">Reference proteome</keyword>
<proteinExistence type="predicted"/>
<evidence type="ECO:0000313" key="3">
    <source>
        <dbReference type="Proteomes" id="UP000485058"/>
    </source>
</evidence>
<dbReference type="Proteomes" id="UP000485058">
    <property type="component" value="Unassembled WGS sequence"/>
</dbReference>
<dbReference type="PANTHER" id="PTHR11092">
    <property type="entry name" value="SUGAR NUCLEOTIDE EPIMERASE RELATED"/>
    <property type="match status" value="1"/>
</dbReference>
<accession>A0A6A0A7R7</accession>
<dbReference type="Pfam" id="PF01370">
    <property type="entry name" value="Epimerase"/>
    <property type="match status" value="1"/>
</dbReference>
<dbReference type="PANTHER" id="PTHR11092:SF0">
    <property type="entry name" value="EPIMERASE FAMILY PROTEIN SDR39U1"/>
    <property type="match status" value="1"/>
</dbReference>
<name>A0A6A0A7R7_HAELA</name>
<reference evidence="2 3" key="1">
    <citation type="submission" date="2020-02" db="EMBL/GenBank/DDBJ databases">
        <title>Draft genome sequence of Haematococcus lacustris strain NIES-144.</title>
        <authorList>
            <person name="Morimoto D."/>
            <person name="Nakagawa S."/>
            <person name="Yoshida T."/>
            <person name="Sawayama S."/>
        </authorList>
    </citation>
    <scope>NUCLEOTIDE SEQUENCE [LARGE SCALE GENOMIC DNA]</scope>
    <source>
        <strain evidence="2 3">NIES-144</strain>
    </source>
</reference>
<dbReference type="SUPFAM" id="SSF51735">
    <property type="entry name" value="NAD(P)-binding Rossmann-fold domains"/>
    <property type="match status" value="1"/>
</dbReference>
<protein>
    <submittedName>
        <fullName evidence="2">Putative epimerase</fullName>
    </submittedName>
</protein>
<evidence type="ECO:0000313" key="2">
    <source>
        <dbReference type="EMBL" id="GFH28568.1"/>
    </source>
</evidence>
<gene>
    <name evidence="2" type="ORF">HaLaN_27078</name>
</gene>
<evidence type="ECO:0000259" key="1">
    <source>
        <dbReference type="Pfam" id="PF01370"/>
    </source>
</evidence>
<feature type="domain" description="NAD-dependent epimerase/dehydratase" evidence="1">
    <location>
        <begin position="20"/>
        <end position="56"/>
    </location>
</feature>
<organism evidence="2 3">
    <name type="scientific">Haematococcus lacustris</name>
    <name type="common">Green alga</name>
    <name type="synonym">Haematococcus pluvialis</name>
    <dbReference type="NCBI Taxonomy" id="44745"/>
    <lineage>
        <taxon>Eukaryota</taxon>
        <taxon>Viridiplantae</taxon>
        <taxon>Chlorophyta</taxon>
        <taxon>core chlorophytes</taxon>
        <taxon>Chlorophyceae</taxon>
        <taxon>CS clade</taxon>
        <taxon>Chlamydomonadales</taxon>
        <taxon>Haematococcaceae</taxon>
        <taxon>Haematococcus</taxon>
    </lineage>
</organism>
<dbReference type="InterPro" id="IPR001509">
    <property type="entry name" value="Epimerase_deHydtase"/>
</dbReference>
<dbReference type="Gene3D" id="3.40.50.720">
    <property type="entry name" value="NAD(P)-binding Rossmann-like Domain"/>
    <property type="match status" value="1"/>
</dbReference>